<dbReference type="PROSITE" id="PS51257">
    <property type="entry name" value="PROKAR_LIPOPROTEIN"/>
    <property type="match status" value="1"/>
</dbReference>
<dbReference type="EMBL" id="CP025408">
    <property type="protein sequence ID" value="AUH32758.1"/>
    <property type="molecule type" value="Genomic_DNA"/>
</dbReference>
<protein>
    <recommendedName>
        <fullName evidence="2">DUF306 domain-containing protein</fullName>
    </recommendedName>
</protein>
<evidence type="ECO:0000313" key="3">
    <source>
        <dbReference type="EMBL" id="AUH32758.1"/>
    </source>
</evidence>
<organism evidence="3 4">
    <name type="scientific">Paracoccus tegillarcae</name>
    <dbReference type="NCBI Taxonomy" id="1529068"/>
    <lineage>
        <taxon>Bacteria</taxon>
        <taxon>Pseudomonadati</taxon>
        <taxon>Pseudomonadota</taxon>
        <taxon>Alphaproteobacteria</taxon>
        <taxon>Rhodobacterales</taxon>
        <taxon>Paracoccaceae</taxon>
        <taxon>Paracoccus</taxon>
    </lineage>
</organism>
<dbReference type="RefSeq" id="WP_101459432.1">
    <property type="nucleotide sequence ID" value="NZ_CP025408.1"/>
</dbReference>
<keyword evidence="1" id="KW-0732">Signal</keyword>
<evidence type="ECO:0000259" key="2">
    <source>
        <dbReference type="Pfam" id="PF03724"/>
    </source>
</evidence>
<keyword evidence="4" id="KW-1185">Reference proteome</keyword>
<dbReference type="InterPro" id="IPR053147">
    <property type="entry name" value="Hsp_HslJ-like"/>
</dbReference>
<gene>
    <name evidence="3" type="ORF">CUV01_04610</name>
</gene>
<evidence type="ECO:0000313" key="4">
    <source>
        <dbReference type="Proteomes" id="UP000233742"/>
    </source>
</evidence>
<dbReference type="AlphaFoldDB" id="A0A2K9ECU7"/>
<feature type="chain" id="PRO_5014701008" description="DUF306 domain-containing protein" evidence="1">
    <location>
        <begin position="27"/>
        <end position="144"/>
    </location>
</feature>
<accession>A0A2K9ECU7</accession>
<dbReference type="Proteomes" id="UP000233742">
    <property type="component" value="Chromosome"/>
</dbReference>
<name>A0A2K9ECU7_9RHOB</name>
<dbReference type="PANTHER" id="PTHR35535">
    <property type="entry name" value="HEAT SHOCK PROTEIN HSLJ"/>
    <property type="match status" value="1"/>
</dbReference>
<feature type="domain" description="DUF306" evidence="2">
    <location>
        <begin position="34"/>
        <end position="126"/>
    </location>
</feature>
<dbReference type="InterPro" id="IPR038670">
    <property type="entry name" value="HslJ-like_sf"/>
</dbReference>
<dbReference type="PANTHER" id="PTHR35535:SF1">
    <property type="entry name" value="HEAT SHOCK PROTEIN HSLJ"/>
    <property type="match status" value="1"/>
</dbReference>
<evidence type="ECO:0000256" key="1">
    <source>
        <dbReference type="SAM" id="SignalP"/>
    </source>
</evidence>
<sequence>MARYAKIGAAVIGLAILAGCEAPVTASGNAPPLGDYQLLSIGGDDVESYHVTMLLQDGQVAGGGFCNRYSGSQSGVLPALQIGPLAVTRRACIGDRMQRDQAFFDALTAADAASFSNDRLTITGAGPELVFEPHAPETDHPGGE</sequence>
<dbReference type="OrthoDB" id="7777568at2"/>
<dbReference type="KEGG" id="paro:CUV01_04610"/>
<dbReference type="Pfam" id="PF03724">
    <property type="entry name" value="META"/>
    <property type="match status" value="1"/>
</dbReference>
<reference evidence="3 4" key="1">
    <citation type="submission" date="2017-12" db="EMBL/GenBank/DDBJ databases">
        <authorList>
            <person name="Hurst M.R.H."/>
        </authorList>
    </citation>
    <scope>NUCLEOTIDE SEQUENCE [LARGE SCALE GENOMIC DNA]</scope>
    <source>
        <strain evidence="3 4">BM15</strain>
    </source>
</reference>
<proteinExistence type="predicted"/>
<feature type="signal peptide" evidence="1">
    <location>
        <begin position="1"/>
        <end position="26"/>
    </location>
</feature>
<dbReference type="InterPro" id="IPR005184">
    <property type="entry name" value="DUF306_Meta_HslJ"/>
</dbReference>
<dbReference type="Gene3D" id="2.40.128.270">
    <property type="match status" value="1"/>
</dbReference>